<comment type="similarity">
    <text evidence="1 3">Belongs to the pirin family.</text>
</comment>
<feature type="binding site" evidence="2">
    <location>
        <position position="160"/>
    </location>
    <ligand>
        <name>Fe cation</name>
        <dbReference type="ChEBI" id="CHEBI:24875"/>
    </ligand>
</feature>
<dbReference type="GO" id="GO:0046872">
    <property type="term" value="F:metal ion binding"/>
    <property type="evidence" value="ECO:0007669"/>
    <property type="project" value="UniProtKB-KW"/>
</dbReference>
<evidence type="ECO:0000259" key="4">
    <source>
        <dbReference type="Pfam" id="PF02678"/>
    </source>
</evidence>
<organism evidence="6 7">
    <name type="scientific">Marinobacter pelagius</name>
    <dbReference type="NCBI Taxonomy" id="379482"/>
    <lineage>
        <taxon>Bacteria</taxon>
        <taxon>Pseudomonadati</taxon>
        <taxon>Pseudomonadota</taxon>
        <taxon>Gammaproteobacteria</taxon>
        <taxon>Pseudomonadales</taxon>
        <taxon>Marinobacteraceae</taxon>
        <taxon>Marinobacter</taxon>
    </lineage>
</organism>
<dbReference type="InterPro" id="IPR003829">
    <property type="entry name" value="Pirin_N_dom"/>
</dbReference>
<protein>
    <recommendedName>
        <fullName evidence="8">Pirin</fullName>
    </recommendedName>
</protein>
<evidence type="ECO:0000259" key="5">
    <source>
        <dbReference type="Pfam" id="PF05726"/>
    </source>
</evidence>
<evidence type="ECO:0000313" key="6">
    <source>
        <dbReference type="EMBL" id="SFN07504.1"/>
    </source>
</evidence>
<dbReference type="PIRSF" id="PIRSF006232">
    <property type="entry name" value="Pirin"/>
    <property type="match status" value="1"/>
</dbReference>
<keyword evidence="7" id="KW-1185">Reference proteome</keyword>
<name>A0A1I4W1R3_9GAMM</name>
<sequence>MPSPMCAQTWLLSMTQVEAIGLRIFRCVKLSLLLPGVGSMSNILKFAEQSCDAIDTPCSAIETILKPRVADLGGFSVRRLLPTAKRKMVGPWIFFDEMGPAEFRAGEGINVLPHPHIGIATVTYLFEGEILHRDSVGSFQPIRPGDINLMVAGRGIAHSERERPEVTAIDHQLHGLQLWLALPEEHEETDPAFHHYPSDDIPAIDINGVPVRVMIGSAYGVSSPVRSFSETLYLEATLKAGQSLELPDAPERAVYVASGSLKAHGSELPTHSMTVFAPEPGVCITAAEDTRIALICGEPVGRRYIEWNFVSSSKERIEQAKDDWRAGRFAKVVGDEEEFIPY</sequence>
<dbReference type="InterPro" id="IPR011051">
    <property type="entry name" value="RmlC_Cupin_sf"/>
</dbReference>
<feature type="binding site" evidence="2">
    <location>
        <position position="116"/>
    </location>
    <ligand>
        <name>Fe cation</name>
        <dbReference type="ChEBI" id="CHEBI:24875"/>
    </ligand>
</feature>
<reference evidence="7" key="1">
    <citation type="submission" date="2016-10" db="EMBL/GenBank/DDBJ databases">
        <authorList>
            <person name="Varghese N."/>
            <person name="Submissions S."/>
        </authorList>
    </citation>
    <scope>NUCLEOTIDE SEQUENCE [LARGE SCALE GENOMIC DNA]</scope>
    <source>
        <strain evidence="7">CGMCC 1.6775</strain>
    </source>
</reference>
<keyword evidence="2" id="KW-0408">Iron</keyword>
<feature type="binding site" evidence="2">
    <location>
        <position position="114"/>
    </location>
    <ligand>
        <name>Fe cation</name>
        <dbReference type="ChEBI" id="CHEBI:24875"/>
    </ligand>
</feature>
<evidence type="ECO:0008006" key="8">
    <source>
        <dbReference type="Google" id="ProtNLM"/>
    </source>
</evidence>
<feature type="domain" description="Pirin C-terminal" evidence="5">
    <location>
        <begin position="233"/>
        <end position="329"/>
    </location>
</feature>
<accession>A0A1I4W1R3</accession>
<dbReference type="EMBL" id="FOUR01000004">
    <property type="protein sequence ID" value="SFN07504.1"/>
    <property type="molecule type" value="Genomic_DNA"/>
</dbReference>
<evidence type="ECO:0000256" key="1">
    <source>
        <dbReference type="ARBA" id="ARBA00008416"/>
    </source>
</evidence>
<dbReference type="SUPFAM" id="SSF51182">
    <property type="entry name" value="RmlC-like cupins"/>
    <property type="match status" value="1"/>
</dbReference>
<dbReference type="PANTHER" id="PTHR13903:SF8">
    <property type="entry name" value="PIRIN"/>
    <property type="match status" value="1"/>
</dbReference>
<comment type="cofactor">
    <cofactor evidence="2">
        <name>Fe cation</name>
        <dbReference type="ChEBI" id="CHEBI:24875"/>
    </cofactor>
    <text evidence="2">Binds 1 Fe cation per subunit.</text>
</comment>
<evidence type="ECO:0000313" key="7">
    <source>
        <dbReference type="Proteomes" id="UP000199339"/>
    </source>
</evidence>
<evidence type="ECO:0000256" key="2">
    <source>
        <dbReference type="PIRSR" id="PIRSR006232-1"/>
    </source>
</evidence>
<dbReference type="Gene3D" id="2.60.120.10">
    <property type="entry name" value="Jelly Rolls"/>
    <property type="match status" value="2"/>
</dbReference>
<feature type="binding site" evidence="2">
    <location>
        <position position="158"/>
    </location>
    <ligand>
        <name>Fe cation</name>
        <dbReference type="ChEBI" id="CHEBI:24875"/>
    </ligand>
</feature>
<dbReference type="InterPro" id="IPR014710">
    <property type="entry name" value="RmlC-like_jellyroll"/>
</dbReference>
<keyword evidence="2" id="KW-0479">Metal-binding</keyword>
<dbReference type="InterPro" id="IPR008778">
    <property type="entry name" value="Pirin_C_dom"/>
</dbReference>
<evidence type="ECO:0000256" key="3">
    <source>
        <dbReference type="RuleBase" id="RU003457"/>
    </source>
</evidence>
<proteinExistence type="inferred from homology"/>
<feature type="domain" description="Pirin N-terminal" evidence="4">
    <location>
        <begin position="75"/>
        <end position="180"/>
    </location>
</feature>
<dbReference type="Pfam" id="PF02678">
    <property type="entry name" value="Pirin"/>
    <property type="match status" value="1"/>
</dbReference>
<dbReference type="InterPro" id="IPR012093">
    <property type="entry name" value="Pirin"/>
</dbReference>
<gene>
    <name evidence="6" type="ORF">SAMN04487961_2047</name>
</gene>
<dbReference type="AlphaFoldDB" id="A0A1I4W1R3"/>
<dbReference type="CDD" id="cd02909">
    <property type="entry name" value="cupin_pirin_N"/>
    <property type="match status" value="1"/>
</dbReference>
<dbReference type="Proteomes" id="UP000199339">
    <property type="component" value="Unassembled WGS sequence"/>
</dbReference>
<dbReference type="Pfam" id="PF05726">
    <property type="entry name" value="Pirin_C"/>
    <property type="match status" value="1"/>
</dbReference>
<dbReference type="PANTHER" id="PTHR13903">
    <property type="entry name" value="PIRIN-RELATED"/>
    <property type="match status" value="1"/>
</dbReference>
<dbReference type="CDD" id="cd02247">
    <property type="entry name" value="cupin_pirin_C"/>
    <property type="match status" value="1"/>
</dbReference>